<evidence type="ECO:0000313" key="2">
    <source>
        <dbReference type="EMBL" id="ORZ18116.1"/>
    </source>
</evidence>
<name>A0A1X2IKP4_9FUNG</name>
<sequence>MPKLIPTETTTIKVHPGTLGYQIQKLAVDKHYFKAPQLAQQKLALVFSHSNGFMKESLHPLIRRVVNGIHQQQRYQQTDLYVFSWDARNHGDSARLNEGTFLETYSWFDNALDTQQVVKEFDLHAKYDGVIGIGHSFGATAMILAEFLFPNTFTGICAIEPVLATDIMDAEDREQLPMLASLKRRDTWPDKESCHKSLAPRKFWKIMDPEVLELYVNYGLYETSDGTVKLKTPKEQEYHVFNVSYYATSVAYSALRALSTPVQFVYGDASTYVLLDPLSLPDLNPKHIKSVVVEGTHMVPNEKPDLMVPPILQLLDDALSKTAKKQMDSKL</sequence>
<evidence type="ECO:0000259" key="1">
    <source>
        <dbReference type="Pfam" id="PF12697"/>
    </source>
</evidence>
<proteinExistence type="predicted"/>
<keyword evidence="2" id="KW-0378">Hydrolase</keyword>
<protein>
    <submittedName>
        <fullName evidence="2">Alpha/Beta hydrolase protein</fullName>
    </submittedName>
</protein>
<dbReference type="AlphaFoldDB" id="A0A1X2IKP4"/>
<accession>A0A1X2IKP4</accession>
<reference evidence="2 3" key="1">
    <citation type="submission" date="2016-07" db="EMBL/GenBank/DDBJ databases">
        <title>Pervasive Adenine N6-methylation of Active Genes in Fungi.</title>
        <authorList>
            <consortium name="DOE Joint Genome Institute"/>
            <person name="Mondo S.J."/>
            <person name="Dannebaum R.O."/>
            <person name="Kuo R.C."/>
            <person name="Labutti K."/>
            <person name="Haridas S."/>
            <person name="Kuo A."/>
            <person name="Salamov A."/>
            <person name="Ahrendt S.R."/>
            <person name="Lipzen A."/>
            <person name="Sullivan W."/>
            <person name="Andreopoulos W.B."/>
            <person name="Clum A."/>
            <person name="Lindquist E."/>
            <person name="Daum C."/>
            <person name="Ramamoorthy G.K."/>
            <person name="Gryganskyi A."/>
            <person name="Culley D."/>
            <person name="Magnuson J.K."/>
            <person name="James T.Y."/>
            <person name="O'Malley M.A."/>
            <person name="Stajich J.E."/>
            <person name="Spatafora J.W."/>
            <person name="Visel A."/>
            <person name="Grigoriev I.V."/>
        </authorList>
    </citation>
    <scope>NUCLEOTIDE SEQUENCE [LARGE SCALE GENOMIC DNA]</scope>
    <source>
        <strain evidence="2 3">NRRL 1336</strain>
    </source>
</reference>
<feature type="domain" description="AB hydrolase-1" evidence="1">
    <location>
        <begin position="46"/>
        <end position="306"/>
    </location>
</feature>
<dbReference type="OrthoDB" id="94039at2759"/>
<gene>
    <name evidence="2" type="ORF">BCR42DRAFT_413182</name>
</gene>
<evidence type="ECO:0000313" key="3">
    <source>
        <dbReference type="Proteomes" id="UP000193560"/>
    </source>
</evidence>
<keyword evidence="3" id="KW-1185">Reference proteome</keyword>
<dbReference type="EMBL" id="MCGE01000009">
    <property type="protein sequence ID" value="ORZ18116.1"/>
    <property type="molecule type" value="Genomic_DNA"/>
</dbReference>
<dbReference type="InterPro" id="IPR000073">
    <property type="entry name" value="AB_hydrolase_1"/>
</dbReference>
<dbReference type="Gene3D" id="3.40.50.1820">
    <property type="entry name" value="alpha/beta hydrolase"/>
    <property type="match status" value="1"/>
</dbReference>
<dbReference type="GO" id="GO:0016787">
    <property type="term" value="F:hydrolase activity"/>
    <property type="evidence" value="ECO:0007669"/>
    <property type="project" value="UniProtKB-KW"/>
</dbReference>
<organism evidence="2 3">
    <name type="scientific">Absidia repens</name>
    <dbReference type="NCBI Taxonomy" id="90262"/>
    <lineage>
        <taxon>Eukaryota</taxon>
        <taxon>Fungi</taxon>
        <taxon>Fungi incertae sedis</taxon>
        <taxon>Mucoromycota</taxon>
        <taxon>Mucoromycotina</taxon>
        <taxon>Mucoromycetes</taxon>
        <taxon>Mucorales</taxon>
        <taxon>Cunninghamellaceae</taxon>
        <taxon>Absidia</taxon>
    </lineage>
</organism>
<dbReference type="InterPro" id="IPR029058">
    <property type="entry name" value="AB_hydrolase_fold"/>
</dbReference>
<dbReference type="Pfam" id="PF12697">
    <property type="entry name" value="Abhydrolase_6"/>
    <property type="match status" value="1"/>
</dbReference>
<dbReference type="Proteomes" id="UP000193560">
    <property type="component" value="Unassembled WGS sequence"/>
</dbReference>
<comment type="caution">
    <text evidence="2">The sequence shown here is derived from an EMBL/GenBank/DDBJ whole genome shotgun (WGS) entry which is preliminary data.</text>
</comment>
<dbReference type="STRING" id="90262.A0A1X2IKP4"/>
<dbReference type="SUPFAM" id="SSF53474">
    <property type="entry name" value="alpha/beta-Hydrolases"/>
    <property type="match status" value="1"/>
</dbReference>